<evidence type="ECO:0000313" key="5">
    <source>
        <dbReference type="EMBL" id="CNU87653.1"/>
    </source>
</evidence>
<organism evidence="6 8">
    <name type="scientific">Mycobacterium tuberculosis</name>
    <dbReference type="NCBI Taxonomy" id="1773"/>
    <lineage>
        <taxon>Bacteria</taxon>
        <taxon>Bacillati</taxon>
        <taxon>Actinomycetota</taxon>
        <taxon>Actinomycetes</taxon>
        <taxon>Mycobacteriales</taxon>
        <taxon>Mycobacteriaceae</taxon>
        <taxon>Mycobacterium</taxon>
        <taxon>Mycobacterium tuberculosis complex</taxon>
    </lineage>
</organism>
<dbReference type="EMBL" id="CQQC01000347">
    <property type="protein sequence ID" value="CNU87653.1"/>
    <property type="molecule type" value="Genomic_DNA"/>
</dbReference>
<accession>A0A0U0QTC2</accession>
<name>A0A0U0QTC2_MYCTX</name>
<feature type="compositionally biased region" description="Polar residues" evidence="1">
    <location>
        <begin position="1"/>
        <end position="14"/>
    </location>
</feature>
<protein>
    <submittedName>
        <fullName evidence="6">Uncharacterized protein</fullName>
    </submittedName>
</protein>
<evidence type="ECO:0000313" key="6">
    <source>
        <dbReference type="EMBL" id="COV40551.1"/>
    </source>
</evidence>
<dbReference type="Proteomes" id="UP000049023">
    <property type="component" value="Unassembled WGS sequence"/>
</dbReference>
<dbReference type="EMBL" id="CGCX01000097">
    <property type="protein sequence ID" value="CFR67073.1"/>
    <property type="molecule type" value="Genomic_DNA"/>
</dbReference>
<dbReference type="Proteomes" id="UP000048948">
    <property type="component" value="Unassembled WGS sequence"/>
</dbReference>
<evidence type="ECO:0000313" key="3">
    <source>
        <dbReference type="EMBL" id="CKT60918.1"/>
    </source>
</evidence>
<evidence type="ECO:0000313" key="13">
    <source>
        <dbReference type="Proteomes" id="UP000049023"/>
    </source>
</evidence>
<evidence type="ECO:0000313" key="2">
    <source>
        <dbReference type="EMBL" id="CFR67073.1"/>
    </source>
</evidence>
<reference evidence="6" key="1">
    <citation type="submission" date="2015-03" db="EMBL/GenBank/DDBJ databases">
        <authorList>
            <person name="Murphy D."/>
        </authorList>
    </citation>
    <scope>NUCLEOTIDE SEQUENCE [LARGE SCALE GENOMIC DNA]</scope>
    <source>
        <strain evidence="6">K00500041</strain>
    </source>
</reference>
<evidence type="ECO:0000313" key="9">
    <source>
        <dbReference type="Proteomes" id="UP000039217"/>
    </source>
</evidence>
<dbReference type="AlphaFoldDB" id="A0A0U0QTC2"/>
<evidence type="ECO:0000256" key="1">
    <source>
        <dbReference type="SAM" id="MobiDB-lite"/>
    </source>
</evidence>
<dbReference type="Proteomes" id="UP000038802">
    <property type="component" value="Unassembled WGS sequence"/>
</dbReference>
<feature type="region of interest" description="Disordered" evidence="1">
    <location>
        <begin position="58"/>
        <end position="78"/>
    </location>
</feature>
<evidence type="ECO:0000313" key="12">
    <source>
        <dbReference type="Proteomes" id="UP000048948"/>
    </source>
</evidence>
<evidence type="ECO:0000313" key="7">
    <source>
        <dbReference type="EMBL" id="COW11205.1"/>
    </source>
</evidence>
<dbReference type="EMBL" id="CNFU01001632">
    <property type="protein sequence ID" value="CKT60918.1"/>
    <property type="molecule type" value="Genomic_DNA"/>
</dbReference>
<dbReference type="Proteomes" id="UP000044938">
    <property type="component" value="Unassembled WGS sequence"/>
</dbReference>
<dbReference type="EMBL" id="CNGE01001345">
    <property type="protein sequence ID" value="CKU03834.1"/>
    <property type="molecule type" value="Genomic_DNA"/>
</dbReference>
<evidence type="ECO:0000313" key="11">
    <source>
        <dbReference type="Proteomes" id="UP000046680"/>
    </source>
</evidence>
<reference evidence="8 9" key="2">
    <citation type="submission" date="2015-03" db="EMBL/GenBank/DDBJ databases">
        <authorList>
            <consortium name="Pathogen Informatics"/>
        </authorList>
    </citation>
    <scope>NUCLEOTIDE SEQUENCE [LARGE SCALE GENOMIC DNA]</scope>
    <source>
        <strain evidence="4 12">Bir 172</strain>
        <strain evidence="3 13">Bir 187</strain>
        <strain evidence="2 11">C09601061</strain>
        <strain evidence="5 9">D00501624</strain>
        <strain evidence="8">K00500041</strain>
        <strain evidence="7 10">M09401471</strain>
    </source>
</reference>
<feature type="compositionally biased region" description="Polar residues" evidence="1">
    <location>
        <begin position="62"/>
        <end position="71"/>
    </location>
</feature>
<feature type="region of interest" description="Disordered" evidence="1">
    <location>
        <begin position="1"/>
        <end position="44"/>
    </location>
</feature>
<evidence type="ECO:0000313" key="4">
    <source>
        <dbReference type="EMBL" id="CKU03834.1"/>
    </source>
</evidence>
<evidence type="ECO:0000313" key="8">
    <source>
        <dbReference type="Proteomes" id="UP000038802"/>
    </source>
</evidence>
<dbReference type="EMBL" id="CSAE01000108">
    <property type="protein sequence ID" value="COV40551.1"/>
    <property type="molecule type" value="Genomic_DNA"/>
</dbReference>
<proteinExistence type="predicted"/>
<gene>
    <name evidence="2" type="ORF">ERS007657_00449</name>
    <name evidence="5" type="ORF">ERS007661_01306</name>
    <name evidence="6" type="ORF">ERS007703_01324</name>
    <name evidence="7" type="ORF">ERS007720_01725</name>
    <name evidence="4" type="ORF">ERS027646_04413</name>
    <name evidence="3" type="ORF">ERS027661_04568</name>
</gene>
<dbReference type="Proteomes" id="UP000046680">
    <property type="component" value="Unassembled WGS sequence"/>
</dbReference>
<dbReference type="Proteomes" id="UP000039217">
    <property type="component" value="Unassembled WGS sequence"/>
</dbReference>
<sequence>MSTFSMNGSPTCTEGSFLRDPSASKVSDASTDTPPIPSSPVRAPNRMILLPAPEANAKCRSSCRNTPTHNAFTKGLPA</sequence>
<feature type="compositionally biased region" description="Polar residues" evidence="1">
    <location>
        <begin position="24"/>
        <end position="33"/>
    </location>
</feature>
<evidence type="ECO:0000313" key="10">
    <source>
        <dbReference type="Proteomes" id="UP000044938"/>
    </source>
</evidence>
<dbReference type="EMBL" id="CSAJ01000184">
    <property type="protein sequence ID" value="COW11205.1"/>
    <property type="molecule type" value="Genomic_DNA"/>
</dbReference>